<keyword evidence="1" id="KW-1133">Transmembrane helix</keyword>
<gene>
    <name evidence="2" type="ORF">PPRIM_AZ9-3.1.T0200249</name>
</gene>
<dbReference type="EMBL" id="CAJJDM010000017">
    <property type="protein sequence ID" value="CAD8053279.1"/>
    <property type="molecule type" value="Genomic_DNA"/>
</dbReference>
<dbReference type="AlphaFoldDB" id="A0A8S1KDE4"/>
<feature type="transmembrane region" description="Helical" evidence="1">
    <location>
        <begin position="72"/>
        <end position="90"/>
    </location>
</feature>
<reference evidence="2" key="1">
    <citation type="submission" date="2021-01" db="EMBL/GenBank/DDBJ databases">
        <authorList>
            <consortium name="Genoscope - CEA"/>
            <person name="William W."/>
        </authorList>
    </citation>
    <scope>NUCLEOTIDE SEQUENCE</scope>
</reference>
<evidence type="ECO:0000313" key="2">
    <source>
        <dbReference type="EMBL" id="CAD8053279.1"/>
    </source>
</evidence>
<feature type="transmembrane region" description="Helical" evidence="1">
    <location>
        <begin position="29"/>
        <end position="51"/>
    </location>
</feature>
<name>A0A8S1KDE4_PARPR</name>
<accession>A0A8S1KDE4</accession>
<evidence type="ECO:0008006" key="4">
    <source>
        <dbReference type="Google" id="ProtNLM"/>
    </source>
</evidence>
<keyword evidence="1" id="KW-0812">Transmembrane</keyword>
<keyword evidence="3" id="KW-1185">Reference proteome</keyword>
<dbReference type="OMA" id="CKTEFFS"/>
<evidence type="ECO:0000313" key="3">
    <source>
        <dbReference type="Proteomes" id="UP000688137"/>
    </source>
</evidence>
<feature type="transmembrane region" description="Helical" evidence="1">
    <location>
        <begin position="96"/>
        <end position="113"/>
    </location>
</feature>
<keyword evidence="1" id="KW-0472">Membrane</keyword>
<evidence type="ECO:0000256" key="1">
    <source>
        <dbReference type="SAM" id="Phobius"/>
    </source>
</evidence>
<feature type="transmembrane region" description="Helical" evidence="1">
    <location>
        <begin position="261"/>
        <end position="282"/>
    </location>
</feature>
<organism evidence="2 3">
    <name type="scientific">Paramecium primaurelia</name>
    <dbReference type="NCBI Taxonomy" id="5886"/>
    <lineage>
        <taxon>Eukaryota</taxon>
        <taxon>Sar</taxon>
        <taxon>Alveolata</taxon>
        <taxon>Ciliophora</taxon>
        <taxon>Intramacronucleata</taxon>
        <taxon>Oligohymenophorea</taxon>
        <taxon>Peniculida</taxon>
        <taxon>Parameciidae</taxon>
        <taxon>Paramecium</taxon>
    </lineage>
</organism>
<comment type="caution">
    <text evidence="2">The sequence shown here is derived from an EMBL/GenBank/DDBJ whole genome shotgun (WGS) entry which is preliminary data.</text>
</comment>
<dbReference type="Proteomes" id="UP000688137">
    <property type="component" value="Unassembled WGS sequence"/>
</dbReference>
<feature type="transmembrane region" description="Helical" evidence="1">
    <location>
        <begin position="155"/>
        <end position="177"/>
    </location>
</feature>
<proteinExistence type="predicted"/>
<protein>
    <recommendedName>
        <fullName evidence="4">Transmembrane protein</fullName>
    </recommendedName>
</protein>
<sequence length="296" mass="35131">MQLDYQRVQRITDIYNSTFQRKLYYEFQFAFIAITTLLTFGITKITLLGSIAILRKLLKKLCKTEFFSSNQMIFNMVYGIYCLDAVYLFLTNFRIVSLPSQVIMCYQLVMYIYVGTKNQKERHFTLENSLKNIMFREIELAYIYALTYLEQSTSINQIMLILCFLIQLFIFQMTNLINQRGELLQQRAKGLSVWIKLPSKPPGDFVNWNYTQEKYPPNVTVQYNNNYYRLQNLYNTSPPEDIKAIFIQLLFYNIQRTKQRLSIILFIVCVLAVLIDIDALMFNLEIQYTIIPDSRK</sequence>